<gene>
    <name evidence="1" type="ORF">MCB1EB_1677</name>
</gene>
<dbReference type="EMBL" id="AP018150">
    <property type="protein sequence ID" value="BBE09838.1"/>
    <property type="molecule type" value="Genomic_DNA"/>
</dbReference>
<dbReference type="AlphaFoldDB" id="A0A2Z6EWS7"/>
<evidence type="ECO:0000313" key="2">
    <source>
        <dbReference type="Proteomes" id="UP000282597"/>
    </source>
</evidence>
<keyword evidence="2" id="KW-1185">Reference proteome</keyword>
<protein>
    <submittedName>
        <fullName evidence="1">Transposase</fullName>
    </submittedName>
</protein>
<dbReference type="KEGG" id="mcys:MCB1EB_1677"/>
<accession>A0A2Z6EWS7</accession>
<sequence length="60" mass="6944">MAAPDTITMKMQEVDRLKVIQAVVDGLLMPWKAAEWLDLSRQQIERSCGLNGKFRQKWLV</sequence>
<name>A0A2Z6EWS7_9BURK</name>
<reference evidence="1 2" key="1">
    <citation type="journal article" date="2018" name="Microbes Environ.">
        <title>Comparative Genomic Insights into Endofungal Lifestyles of Two Bacterial Endosymbionts, Mycoavidus cysteinexigens and Burkholderia rhizoxinica.</title>
        <authorList>
            <person name="Sharmin D."/>
            <person name="Guo Y."/>
            <person name="Nishizawa T."/>
            <person name="Ohshima S."/>
            <person name="Sato Y."/>
            <person name="Takashima Y."/>
            <person name="Narisawa K."/>
            <person name="Ohta H."/>
        </authorList>
    </citation>
    <scope>NUCLEOTIDE SEQUENCE [LARGE SCALE GENOMIC DNA]</scope>
    <source>
        <strain evidence="1 2">B1-EB</strain>
    </source>
</reference>
<organism evidence="1 2">
    <name type="scientific">Mycoavidus cysteinexigens</name>
    <dbReference type="NCBI Taxonomy" id="1553431"/>
    <lineage>
        <taxon>Bacteria</taxon>
        <taxon>Pseudomonadati</taxon>
        <taxon>Pseudomonadota</taxon>
        <taxon>Betaproteobacteria</taxon>
        <taxon>Burkholderiales</taxon>
        <taxon>Burkholderiaceae</taxon>
        <taxon>Mycoavidus</taxon>
    </lineage>
</organism>
<proteinExistence type="predicted"/>
<dbReference type="Proteomes" id="UP000282597">
    <property type="component" value="Chromosome"/>
</dbReference>
<evidence type="ECO:0000313" key="1">
    <source>
        <dbReference type="EMBL" id="BBE09838.1"/>
    </source>
</evidence>